<accession>A0A369KAU5</accession>
<dbReference type="Gene3D" id="3.60.130.30">
    <property type="match status" value="1"/>
</dbReference>
<dbReference type="AlphaFoldDB" id="A0A369KAU5"/>
<dbReference type="EMBL" id="LUEZ02000010">
    <property type="protein sequence ID" value="RDB28894.1"/>
    <property type="molecule type" value="Genomic_DNA"/>
</dbReference>
<comment type="caution">
    <text evidence="2">The sequence shown here is derived from an EMBL/GenBank/DDBJ whole genome shotgun (WGS) entry which is preliminary data.</text>
</comment>
<feature type="compositionally biased region" description="Low complexity" evidence="1">
    <location>
        <begin position="82"/>
        <end position="92"/>
    </location>
</feature>
<feature type="compositionally biased region" description="Pro residues" evidence="1">
    <location>
        <begin position="71"/>
        <end position="81"/>
    </location>
</feature>
<dbReference type="OrthoDB" id="3025143at2759"/>
<name>A0A369KAU5_HYPMA</name>
<reference evidence="2" key="1">
    <citation type="submission" date="2018-04" db="EMBL/GenBank/DDBJ databases">
        <title>Whole genome sequencing of Hypsizygus marmoreus.</title>
        <authorList>
            <person name="Choi I.-G."/>
            <person name="Min B."/>
            <person name="Kim J.-G."/>
            <person name="Kim S."/>
            <person name="Oh Y.-L."/>
            <person name="Kong W.-S."/>
            <person name="Park H."/>
            <person name="Jeong J."/>
            <person name="Song E.-S."/>
        </authorList>
    </citation>
    <scope>NUCLEOTIDE SEQUENCE [LARGE SCALE GENOMIC DNA]</scope>
    <source>
        <strain evidence="2">51987-8</strain>
    </source>
</reference>
<dbReference type="Proteomes" id="UP000076154">
    <property type="component" value="Unassembled WGS sequence"/>
</dbReference>
<gene>
    <name evidence="2" type="ORF">Hypma_015383</name>
</gene>
<organism evidence="2 3">
    <name type="scientific">Hypsizygus marmoreus</name>
    <name type="common">White beech mushroom</name>
    <name type="synonym">Agaricus marmoreus</name>
    <dbReference type="NCBI Taxonomy" id="39966"/>
    <lineage>
        <taxon>Eukaryota</taxon>
        <taxon>Fungi</taxon>
        <taxon>Dikarya</taxon>
        <taxon>Basidiomycota</taxon>
        <taxon>Agaricomycotina</taxon>
        <taxon>Agaricomycetes</taxon>
        <taxon>Agaricomycetidae</taxon>
        <taxon>Agaricales</taxon>
        <taxon>Tricholomatineae</taxon>
        <taxon>Lyophyllaceae</taxon>
        <taxon>Hypsizygus</taxon>
    </lineage>
</organism>
<sequence length="480" mass="53162">MTANPDFDFKSLLLASCAAEVNEELDLFSPSPLSSATSSPLTSVPTSCASSPVPPSTANTNHAAAFHSLPSKPPPTPPPFPATSSSKATNTRNKNKRNKARGHANRKRKCEQEQEGTYGIHATRPSVRKKFVIPSQPLKTNLETDGIPIASTGFIGRRDKKTKRLHTLEDLTGPNSPYGFRLVSWSGSGPAVSIVDGEGRVIAVLAGRPEDESWDDSQREAAVLLQRGSRRCYISKAARKKARRGRFSALATGVSYGGGQRMPMNLVNSTKNTKIVNELMGHRSFQRFAGFASSTFSTWAPKLYAHYSDRMGSLFAHDPRLRRNFRSSVFTAATFNLGPRTVCFKHTDFANLPFGWCAITALGDFDPKHGGHLILWECHLVIEFPPGSTVLIPSAVVAHFNTPVRKNETRYSFTQYTSGGLFRWVEHRMQKEEHFYVGKSMEEILELDRENAKRWEFGLSLFSTLDELKSIPNTNNASRL</sequence>
<dbReference type="STRING" id="39966.A0A369KAU5"/>
<keyword evidence="3" id="KW-1185">Reference proteome</keyword>
<evidence type="ECO:0000256" key="1">
    <source>
        <dbReference type="SAM" id="MobiDB-lite"/>
    </source>
</evidence>
<protein>
    <submittedName>
        <fullName evidence="2">Uncharacterized protein</fullName>
    </submittedName>
</protein>
<feature type="compositionally biased region" description="Low complexity" evidence="1">
    <location>
        <begin position="28"/>
        <end position="47"/>
    </location>
</feature>
<feature type="compositionally biased region" description="Basic residues" evidence="1">
    <location>
        <begin position="93"/>
        <end position="109"/>
    </location>
</feature>
<feature type="region of interest" description="Disordered" evidence="1">
    <location>
        <begin position="28"/>
        <end position="116"/>
    </location>
</feature>
<evidence type="ECO:0000313" key="3">
    <source>
        <dbReference type="Proteomes" id="UP000076154"/>
    </source>
</evidence>
<evidence type="ECO:0000313" key="2">
    <source>
        <dbReference type="EMBL" id="RDB28894.1"/>
    </source>
</evidence>
<dbReference type="InParanoid" id="A0A369KAU5"/>
<proteinExistence type="predicted"/>